<dbReference type="Pfam" id="PF12831">
    <property type="entry name" value="FAD_oxidored"/>
    <property type="match status" value="1"/>
</dbReference>
<dbReference type="SUPFAM" id="SSF51905">
    <property type="entry name" value="FAD/NAD(P)-binding domain"/>
    <property type="match status" value="1"/>
</dbReference>
<proteinExistence type="predicted"/>
<dbReference type="EMBL" id="JBHLWN010000031">
    <property type="protein sequence ID" value="MFC0212546.1"/>
    <property type="molecule type" value="Genomic_DNA"/>
</dbReference>
<dbReference type="Gene3D" id="3.50.50.60">
    <property type="entry name" value="FAD/NAD(P)-binding domain"/>
    <property type="match status" value="1"/>
</dbReference>
<dbReference type="InterPro" id="IPR039650">
    <property type="entry name" value="HdrA-like"/>
</dbReference>
<protein>
    <submittedName>
        <fullName evidence="7">FAD-dependent oxidoreductase</fullName>
        <ecNumber evidence="7">1.-.-.-</ecNumber>
    </submittedName>
</protein>
<dbReference type="RefSeq" id="WP_377469732.1">
    <property type="nucleotide sequence ID" value="NZ_JBHLWN010000031.1"/>
</dbReference>
<organism evidence="7 8">
    <name type="scientific">Paenibacillus chartarius</name>
    <dbReference type="NCBI Taxonomy" id="747481"/>
    <lineage>
        <taxon>Bacteria</taxon>
        <taxon>Bacillati</taxon>
        <taxon>Bacillota</taxon>
        <taxon>Bacilli</taxon>
        <taxon>Bacillales</taxon>
        <taxon>Paenibacillaceae</taxon>
        <taxon>Paenibacillus</taxon>
    </lineage>
</organism>
<keyword evidence="4" id="KW-0408">Iron</keyword>
<evidence type="ECO:0000256" key="5">
    <source>
        <dbReference type="ARBA" id="ARBA00023014"/>
    </source>
</evidence>
<evidence type="ECO:0000313" key="7">
    <source>
        <dbReference type="EMBL" id="MFC0212546.1"/>
    </source>
</evidence>
<keyword evidence="5" id="KW-0411">Iron-sulfur</keyword>
<evidence type="ECO:0000256" key="3">
    <source>
        <dbReference type="ARBA" id="ARBA00023002"/>
    </source>
</evidence>
<evidence type="ECO:0000256" key="4">
    <source>
        <dbReference type="ARBA" id="ARBA00023004"/>
    </source>
</evidence>
<keyword evidence="2" id="KW-0479">Metal-binding</keyword>
<dbReference type="EC" id="1.-.-.-" evidence="7"/>
<sequence>MNQSSHGSKLSKGRMLLLAALVVIIAAAAAGAYWYQNRHVASKPGEPQRLELVQSVKNVKDSYDLIVVGTDPEGITAAVSGARNGLKTLLVDGRDRTVLGGLMTVGWLNSLDMVTERNALGQDEILNKGLFSEWFGQIEGDSFDVTTAANAFYGMVKKEPNIDLLMKAKAIEPLTQPGANGNADVQGIKLTKADGSSQTVKAKAVIDATQDGDIAAAAGAPFTYGRADMGDANAKMPVTLVFKLKNVTPDVWAQIHKRLTGDNNPDTNATEMSAAGYGDMKDYPSTNKEKVAMRGLNIGRQNDNTILINALQIFHVDGLDPKQLKEAIEIGKKEVPHVVEYMKKKYPEFAGVELAEDGYAPELYVRETRHFQTEYRLNIIDLAENRDQWDRVAFGSYPVDIQRLSYQDYGSVVMDPIRFAVPFRSLVPQKVDGLLVVGRTAGYDSLPHGSARVIPVGMAEGEAAGAAAKLAADNGISFRDMSKSKELIAKLQDTLNKQGMDLKPYTVKPQPYMEHKAYPGLKAVLTLGLVGGGYGNDFKLNDIANPKRMVNLVNGAKKMKPAAFPVDANAAISGMTDSDKRPLTLDQAAYTVATALGMKTKPEEAVQLLLQDGKLKQSSLALIADKAKLTNGDTYLLIKDVREAVTGLSI</sequence>
<feature type="region of interest" description="Disordered" evidence="6">
    <location>
        <begin position="262"/>
        <end position="281"/>
    </location>
</feature>
<comment type="caution">
    <text evidence="7">The sequence shown here is derived from an EMBL/GenBank/DDBJ whole genome shotgun (WGS) entry which is preliminary data.</text>
</comment>
<dbReference type="PANTHER" id="PTHR43498">
    <property type="entry name" value="FERREDOXIN:COB-COM HETERODISULFIDE REDUCTASE SUBUNIT A"/>
    <property type="match status" value="1"/>
</dbReference>
<dbReference type="GO" id="GO:0016491">
    <property type="term" value="F:oxidoreductase activity"/>
    <property type="evidence" value="ECO:0007669"/>
    <property type="project" value="UniProtKB-KW"/>
</dbReference>
<accession>A0ABV6DIS1</accession>
<dbReference type="InterPro" id="IPR036188">
    <property type="entry name" value="FAD/NAD-bd_sf"/>
</dbReference>
<dbReference type="PANTHER" id="PTHR43498:SF1">
    <property type="entry name" value="COB--COM HETERODISULFIDE REDUCTASE IRON-SULFUR SUBUNIT A"/>
    <property type="match status" value="1"/>
</dbReference>
<evidence type="ECO:0000256" key="6">
    <source>
        <dbReference type="SAM" id="MobiDB-lite"/>
    </source>
</evidence>
<evidence type="ECO:0000313" key="8">
    <source>
        <dbReference type="Proteomes" id="UP001589776"/>
    </source>
</evidence>
<name>A0ABV6DIS1_9BACL</name>
<feature type="compositionally biased region" description="Polar residues" evidence="6">
    <location>
        <begin position="262"/>
        <end position="271"/>
    </location>
</feature>
<gene>
    <name evidence="7" type="ORF">ACFFK0_08730</name>
</gene>
<keyword evidence="1" id="KW-0004">4Fe-4S</keyword>
<evidence type="ECO:0000256" key="2">
    <source>
        <dbReference type="ARBA" id="ARBA00022723"/>
    </source>
</evidence>
<dbReference type="Proteomes" id="UP001589776">
    <property type="component" value="Unassembled WGS sequence"/>
</dbReference>
<evidence type="ECO:0000256" key="1">
    <source>
        <dbReference type="ARBA" id="ARBA00022485"/>
    </source>
</evidence>
<keyword evidence="8" id="KW-1185">Reference proteome</keyword>
<keyword evidence="3 7" id="KW-0560">Oxidoreductase</keyword>
<reference evidence="7 8" key="1">
    <citation type="submission" date="2024-09" db="EMBL/GenBank/DDBJ databases">
        <authorList>
            <person name="Sun Q."/>
            <person name="Mori K."/>
        </authorList>
    </citation>
    <scope>NUCLEOTIDE SEQUENCE [LARGE SCALE GENOMIC DNA]</scope>
    <source>
        <strain evidence="7 8">CCM 7759</strain>
    </source>
</reference>